<gene>
    <name evidence="1" type="ORF">L0665_08445</name>
</gene>
<dbReference type="RefSeq" id="WP_274925254.1">
    <property type="nucleotide sequence ID" value="NZ_JAKELO010000002.1"/>
</dbReference>
<dbReference type="Gene3D" id="2.30.110.10">
    <property type="entry name" value="Electron Transport, Fmn-binding Protein, Chain A"/>
    <property type="match status" value="1"/>
</dbReference>
<dbReference type="EMBL" id="JAKELO010000002">
    <property type="protein sequence ID" value="MDE4908633.1"/>
    <property type="molecule type" value="Genomic_DNA"/>
</dbReference>
<proteinExistence type="predicted"/>
<keyword evidence="2" id="KW-1185">Reference proteome</keyword>
<evidence type="ECO:0000313" key="2">
    <source>
        <dbReference type="Proteomes" id="UP001143747"/>
    </source>
</evidence>
<dbReference type="AlphaFoldDB" id="A0A9Q4KUM1"/>
<name>A0A9Q4KUM1_9EURY</name>
<organism evidence="1 2">
    <name type="scientific">Methanogenium marinum</name>
    <dbReference type="NCBI Taxonomy" id="348610"/>
    <lineage>
        <taxon>Archaea</taxon>
        <taxon>Methanobacteriati</taxon>
        <taxon>Methanobacteriota</taxon>
        <taxon>Stenosarchaea group</taxon>
        <taxon>Methanomicrobia</taxon>
        <taxon>Methanomicrobiales</taxon>
        <taxon>Methanomicrobiaceae</taxon>
        <taxon>Methanogenium</taxon>
    </lineage>
</organism>
<dbReference type="SUPFAM" id="SSF50475">
    <property type="entry name" value="FMN-binding split barrel"/>
    <property type="match status" value="1"/>
</dbReference>
<evidence type="ECO:0008006" key="3">
    <source>
        <dbReference type="Google" id="ProtNLM"/>
    </source>
</evidence>
<comment type="caution">
    <text evidence="1">The sequence shown here is derived from an EMBL/GenBank/DDBJ whole genome shotgun (WGS) entry which is preliminary data.</text>
</comment>
<dbReference type="InterPro" id="IPR012349">
    <property type="entry name" value="Split_barrel_FMN-bd"/>
</dbReference>
<sequence>MTIKLTERMQAWIEAMGCHLCVATPRGVPYVTLGRYASVTADDEVAFALAQDEFAIISPALTANPWVAFGVSKQGGIRASFQFKGIGRFVNEGPLFTEIAAEAKEVQGIDTYAVLYVKVSEIYCTKPGAEAGQRLDMMDPDAVCNWEKERWKDIPHKKTK</sequence>
<accession>A0A9Q4KUM1</accession>
<evidence type="ECO:0000313" key="1">
    <source>
        <dbReference type="EMBL" id="MDE4908633.1"/>
    </source>
</evidence>
<protein>
    <recommendedName>
        <fullName evidence="3">Pyridoxamine 5'-phosphate oxidase family protein</fullName>
    </recommendedName>
</protein>
<reference evidence="1" key="1">
    <citation type="submission" date="2022-01" db="EMBL/GenBank/DDBJ databases">
        <title>Draft genome of Methanogenium marinum DSM 15558.</title>
        <authorList>
            <person name="Chen S.-C."/>
            <person name="You Y.-T."/>
        </authorList>
    </citation>
    <scope>NUCLEOTIDE SEQUENCE</scope>
    <source>
        <strain evidence="1">DSM 15558</strain>
    </source>
</reference>
<dbReference type="Proteomes" id="UP001143747">
    <property type="component" value="Unassembled WGS sequence"/>
</dbReference>